<proteinExistence type="predicted"/>
<reference evidence="2" key="1">
    <citation type="submission" date="2022-11" db="UniProtKB">
        <authorList>
            <consortium name="WormBaseParasite"/>
        </authorList>
    </citation>
    <scope>IDENTIFICATION</scope>
</reference>
<dbReference type="Proteomes" id="UP000887565">
    <property type="component" value="Unplaced"/>
</dbReference>
<accession>A0A915L0E0</accession>
<keyword evidence="1" id="KW-1185">Reference proteome</keyword>
<evidence type="ECO:0000313" key="2">
    <source>
        <dbReference type="WBParaSite" id="nRc.2.0.1.t44532-RA"/>
    </source>
</evidence>
<dbReference type="AlphaFoldDB" id="A0A915L0E0"/>
<name>A0A915L0E0_ROMCU</name>
<organism evidence="1 2">
    <name type="scientific">Romanomermis culicivorax</name>
    <name type="common">Nematode worm</name>
    <dbReference type="NCBI Taxonomy" id="13658"/>
    <lineage>
        <taxon>Eukaryota</taxon>
        <taxon>Metazoa</taxon>
        <taxon>Ecdysozoa</taxon>
        <taxon>Nematoda</taxon>
        <taxon>Enoplea</taxon>
        <taxon>Dorylaimia</taxon>
        <taxon>Mermithida</taxon>
        <taxon>Mermithoidea</taxon>
        <taxon>Mermithidae</taxon>
        <taxon>Romanomermis</taxon>
    </lineage>
</organism>
<dbReference type="WBParaSite" id="nRc.2.0.1.t44532-RA">
    <property type="protein sequence ID" value="nRc.2.0.1.t44532-RA"/>
    <property type="gene ID" value="nRc.2.0.1.g44532"/>
</dbReference>
<protein>
    <submittedName>
        <fullName evidence="2">Uncharacterized protein</fullName>
    </submittedName>
</protein>
<sequence>MGVKCMDWHSRPDAAWKIPAVNVEASRVSICKSEKCEEHRYVGILDQSGFAPFTEHLDAKCQTKFRISKLT</sequence>
<evidence type="ECO:0000313" key="1">
    <source>
        <dbReference type="Proteomes" id="UP000887565"/>
    </source>
</evidence>